<dbReference type="FunFam" id="2.170.40.20:FF:000003">
    <property type="entry name" value="Envelope glycoprotein gp160"/>
    <property type="match status" value="1"/>
</dbReference>
<protein>
    <recommendedName>
        <fullName evidence="32">Envelope glycoprotein gp160</fullName>
    </recommendedName>
    <alternativeName>
        <fullName evidence="32">Env polyprotein</fullName>
    </alternativeName>
    <component>
        <recommendedName>
            <fullName evidence="32">Surface protein gp120</fullName>
            <shortName evidence="32">SU</shortName>
        </recommendedName>
        <alternativeName>
            <fullName evidence="32">Glycoprotein 120</fullName>
            <shortName evidence="32">gp120</shortName>
        </alternativeName>
    </component>
    <component>
        <recommendedName>
            <fullName evidence="32">Transmembrane protein gp41</fullName>
            <shortName evidence="32">TM</shortName>
        </recommendedName>
        <alternativeName>
            <fullName evidence="32">Glycoprotein 41</fullName>
            <shortName evidence="32">gp41</shortName>
        </alternativeName>
    </component>
</protein>
<comment type="domain">
    <text evidence="32">Some of the most genetically diverse regions of the viral genome are present in Env. They are called variable regions 1 through 5 (V1 through V5). Coreceptor usage of gp120 is determined mainly by the primary structure of the third variable region (V3) in the outer domain of gp120. The sequence of V3 determines which coreceptor, CCR5 and/or CXCR4 (corresponding to R5/macrophage, X4/T cell and R5X4/T cell and macrophage tropism), is used to trigger the fusion potential of the Env complex, and hence which cells the virus can infect. Binding to CCR5 involves a region adjacent in addition to V3.</text>
</comment>
<dbReference type="InterPro" id="IPR000777">
    <property type="entry name" value="HIV1_Gp120"/>
</dbReference>
<keyword evidence="24 32" id="KW-0175">Coiled coil</keyword>
<dbReference type="InterPro" id="IPR037527">
    <property type="entry name" value="Gp160"/>
</dbReference>
<dbReference type="EMBL" id="MG899995">
    <property type="protein sequence ID" value="AYX51534.1"/>
    <property type="molecule type" value="Genomic_RNA"/>
</dbReference>
<evidence type="ECO:0000256" key="27">
    <source>
        <dbReference type="ARBA" id="ARBA00023157"/>
    </source>
</evidence>
<evidence type="ECO:0000256" key="26">
    <source>
        <dbReference type="ARBA" id="ARBA00023139"/>
    </source>
</evidence>
<dbReference type="GO" id="GO:0019082">
    <property type="term" value="P:viral protein processing"/>
    <property type="evidence" value="ECO:0007669"/>
    <property type="project" value="UniProtKB-UniRule"/>
</dbReference>
<evidence type="ECO:0000256" key="9">
    <source>
        <dbReference type="ARBA" id="ARBA00022511"/>
    </source>
</evidence>
<keyword evidence="16 32" id="KW-0732">Signal</keyword>
<comment type="function">
    <text evidence="32">Envelope glycoprotein gp160: Oligomerizes in the host endoplasmic reticulum into predominantly trimers. In a second time, gp160 transits in the host Golgi, where glycosylation is completed. The precursor is then proteolytically cleaved in the trans-Golgi and thereby activated by cellular furin or furin-like proteases to produce gp120 and gp41.</text>
</comment>
<comment type="domain">
    <text evidence="32">The membrane proximal external region (MPER) present in gp41 is a tryptophan-rich region recognized by the antibodies 2F5, Z13, and 4E10. MPER seems to play a role in fusion.</text>
</comment>
<keyword evidence="31 32" id="KW-1160">Virus entry into host cell</keyword>
<feature type="region of interest" description="MPER; binding to GalCer" evidence="32">
    <location>
        <begin position="662"/>
        <end position="683"/>
    </location>
</feature>
<dbReference type="GO" id="GO:0019031">
    <property type="term" value="C:viral envelope"/>
    <property type="evidence" value="ECO:0007669"/>
    <property type="project" value="UniProtKB-KW"/>
</dbReference>
<organismHost>
    <name type="scientific">Homo sapiens</name>
    <name type="common">Human</name>
    <dbReference type="NCBI Taxonomy" id="9606"/>
</organismHost>
<evidence type="ECO:0000256" key="29">
    <source>
        <dbReference type="ARBA" id="ARBA00023280"/>
    </source>
</evidence>
<evidence type="ECO:0000256" key="25">
    <source>
        <dbReference type="ARBA" id="ARBA00023136"/>
    </source>
</evidence>
<keyword evidence="29 32" id="KW-0899">Viral immunoevasion</keyword>
<comment type="function">
    <text evidence="32">Transmembrane protein gp41: Acts as a class I viral fusion protein. Under the current model, the protein has at least 3 conformational states: pre-fusion native state, pre-hairpin intermediate state, and post-fusion hairpin state. During fusion of viral and target intracellular membranes, the coiled coil regions (heptad repeats) assume a trimer-of-hairpins structure, positioning the fusion peptide in close proximity to the C-terminal region of the ectodomain. The formation of this structure appears to drive apposition and subsequent fusion of viral and target cell membranes. Complete fusion occurs in host cell endosomes and is dynamin-dependent, however some lipid transfer might occur at the plasma membrane. The virus undergoes clathrin-dependent internalization long before endosomal fusion, thus minimizing the surface exposure of conserved viral epitopes during fusion and reducing the efficacy of inhibitors targeting these epitopes. Membranes fusion leads to delivery of the nucleocapsid into the cytoplasm.</text>
</comment>
<evidence type="ECO:0000256" key="7">
    <source>
        <dbReference type="ARBA" id="ARBA00022506"/>
    </source>
</evidence>
<evidence type="ECO:0000256" key="23">
    <source>
        <dbReference type="ARBA" id="ARBA00023046"/>
    </source>
</evidence>
<feature type="disulfide bond" evidence="32">
    <location>
        <begin position="598"/>
        <end position="604"/>
    </location>
</feature>
<dbReference type="GO" id="GO:0052031">
    <property type="term" value="P:symbiont-mediated perturbation of host defense response"/>
    <property type="evidence" value="ECO:0007669"/>
    <property type="project" value="UniProtKB-UniRule"/>
</dbReference>
<feature type="disulfide bond" evidence="32">
    <location>
        <begin position="48"/>
        <end position="68"/>
    </location>
</feature>
<feature type="disulfide bond" evidence="32">
    <location>
        <begin position="234"/>
        <end position="245"/>
    </location>
</feature>
<evidence type="ECO:0000256" key="3">
    <source>
        <dbReference type="ARBA" id="ARBA00004505"/>
    </source>
</evidence>
<evidence type="ECO:0000259" key="34">
    <source>
        <dbReference type="Pfam" id="PF00516"/>
    </source>
</evidence>
<keyword evidence="9 32" id="KW-1032">Host cell membrane</keyword>
<dbReference type="HAMAP" id="MF_04083">
    <property type="entry name" value="HIV_ENV"/>
    <property type="match status" value="1"/>
</dbReference>
<evidence type="ECO:0000256" key="4">
    <source>
        <dbReference type="ARBA" id="ARBA00004563"/>
    </source>
</evidence>
<sequence length="863" mass="97354">MRVRGMLRNWQQWMIWGILGFCSVWGNLWVTVYYGVPVWKEAKTTLFCASDARAYEKEVHNVWATHACVPTNPDPQELVLENVTENFNMWKNDMVDQMHEDIISLWDESLKPCVKLTPLCVTLNCSNNINVNKTDIATNQSFNQSLGNITEEMRNCSFNTTTELIDKKQQVYALFYKLDIVPLENKENKDNSNPGDYRLINCNVSSITQACPKVSFDPIPIHYCAPAGFAILKCNDKTFNGTGPCHNVSTVQCTHGIKPVVSTQLLLNGSLAEEEIIIRSQNLTNNAKTIIVHLNQSVEINCTRPGNNTRKGVRLGPGRAYLIDRIVGDIRRAYCNISAGAWNKTLQAVRKKLEEHFPNKTIEFKPSSGGDLEVTTHSFNCGGEFFYCTTSELFNGTYNSTYNGTKGNETITIPCRIKQIINMWQKVGKAMYAPPIAGYITCRSNITGLLLSRDGGNDNTTGRTETFRPAGGDMRDNWRSELYKYKVVEIKPLGIAPTEAKRRVVGRQKRAVVGIGAMILGILAVAGSTMGAASITLTVQARQLLSGIVQQQSNLLRAIEAQQHMLQLTVWGIKQLQARVLAIERYLKDQQLLGIWGCSGKLICTTNVPWNSTWSNKTKQEIWGNMTWMQWEREIDNYTETIYQLLEQSQNQQEKNEQDLLALDKWDSLWSWFSITNWLWYIKIFIMIIGGLIGLRIIFAVLSIVNRVRQGYSPLSLQTLIPNPRGPDRLGGIEEEGGEQDKDRSVRLVSGFLSLAWDDLRSLCLFSYHRLRDLLLVTARAAELLGHSSLRGLQRVWEALKYLGGLGQYWGLELKKSAVNLVDTLAIAVGEGTDRIIEILQRICRAILNIPTRIRQGLETALL</sequence>
<evidence type="ECO:0000256" key="5">
    <source>
        <dbReference type="ARBA" id="ARBA00004578"/>
    </source>
</evidence>
<feature type="chain" id="PRO_5023348728" description="Transmembrane protein gp41" evidence="32">
    <location>
        <begin position="511"/>
        <end position="863"/>
    </location>
</feature>
<dbReference type="Gene3D" id="1.20.5.490">
    <property type="entry name" value="Single helix bin"/>
    <property type="match status" value="1"/>
</dbReference>
<evidence type="ECO:0000256" key="10">
    <source>
        <dbReference type="ARBA" id="ARBA00022570"/>
    </source>
</evidence>
<evidence type="ECO:0000256" key="6">
    <source>
        <dbReference type="ARBA" id="ARBA00004650"/>
    </source>
</evidence>
<dbReference type="GO" id="GO:0055036">
    <property type="term" value="C:virion membrane"/>
    <property type="evidence" value="ECO:0007669"/>
    <property type="project" value="UniProtKB-SubCell"/>
</dbReference>
<comment type="subcellular location">
    <subcellularLocation>
        <location evidence="3">Host cell membrane</location>
        <topology evidence="3">Peripheral membrane protein</topology>
    </subcellularLocation>
    <subcellularLocation>
        <location evidence="1">Host cell membrane</location>
        <topology evidence="1">Single-pass type I membrane protein</topology>
    </subcellularLocation>
    <subcellularLocation>
        <location evidence="2">Host endosome membrane</location>
        <topology evidence="2">Peripheral membrane protein</topology>
    </subcellularLocation>
    <subcellularLocation>
        <location evidence="5">Host endosome membrane</location>
        <topology evidence="5">Single-pass type I membrane protein</topology>
    </subcellularLocation>
    <subcellularLocation>
        <location evidence="6">Virion membrane</location>
        <topology evidence="6">Peripheral membrane protein</topology>
    </subcellularLocation>
    <subcellularLocation>
        <location evidence="4">Virion membrane</location>
        <topology evidence="4">Single-pass type I membrane protein</topology>
    </subcellularLocation>
</comment>
<evidence type="ECO:0000256" key="28">
    <source>
        <dbReference type="ARBA" id="ARBA00023180"/>
    </source>
</evidence>
<evidence type="ECO:0000256" key="31">
    <source>
        <dbReference type="ARBA" id="ARBA00023296"/>
    </source>
</evidence>
<keyword evidence="27 32" id="KW-1015">Disulfide bond</keyword>
<feature type="transmembrane region" description="Helical" evidence="33">
    <location>
        <begin position="13"/>
        <end position="36"/>
    </location>
</feature>
<comment type="subcellular location">
    <molecule>Surface protein gp120</molecule>
    <subcellularLocation>
        <location evidence="32">Virion membrane</location>
        <topology evidence="32">Peripheral membrane protein</topology>
    </subcellularLocation>
    <subcellularLocation>
        <location evidence="32">Host cell membrane</location>
        <topology evidence="32">Peripheral membrane protein</topology>
    </subcellularLocation>
    <subcellularLocation>
        <location evidence="32">Host endosome membrane</location>
        <topology evidence="32">Single-pass type I membrane protein</topology>
    </subcellularLocation>
    <text evidence="32">The surface protein is not anchored to the viral envelope, but associates with the extravirion surface through its binding to TM. It is probably concentrated at the site of budding and incorporated into the virions possibly by contacts between the cytoplasmic tail of Env and the N-terminus of Gag.</text>
</comment>
<name>A0A3G5NRS5_HV1</name>
<feature type="lipid moiety-binding region" description="S-palmitoyl cysteine; by host" evidence="32">
    <location>
        <position position="764"/>
    </location>
</feature>
<keyword evidence="18 32" id="KW-0946">Virion</keyword>
<dbReference type="GO" id="GO:1903911">
    <property type="term" value="P:positive regulation of receptor clustering"/>
    <property type="evidence" value="ECO:0007669"/>
    <property type="project" value="UniProtKB-UniRule"/>
</dbReference>
<feature type="topological domain" description="Cytoplasmic" evidence="32">
    <location>
        <begin position="706"/>
        <end position="863"/>
    </location>
</feature>
<keyword evidence="15 32" id="KW-0053">Apoptosis</keyword>
<keyword evidence="7 32" id="KW-1168">Fusion of virus membrane with host membrane</keyword>
<evidence type="ECO:0000256" key="16">
    <source>
        <dbReference type="ARBA" id="ARBA00022729"/>
    </source>
</evidence>
<keyword evidence="13 32" id="KW-0165">Cleavage on pair of basic residues</keyword>
<organism evidence="36">
    <name type="scientific">Human immunodeficiency virus type 1</name>
    <name type="common">HIV-1</name>
    <dbReference type="NCBI Taxonomy" id="11676"/>
    <lineage>
        <taxon>Viruses</taxon>
        <taxon>Riboviria</taxon>
        <taxon>Pararnavirae</taxon>
        <taxon>Artverviricota</taxon>
        <taxon>Revtraviricetes</taxon>
        <taxon>Ortervirales</taxon>
        <taxon>Retroviridae</taxon>
        <taxon>Orthoretrovirinae</taxon>
        <taxon>Lentivirus</taxon>
        <taxon>Lentivirus humimdef1</taxon>
    </lineage>
</organism>
<evidence type="ECO:0000256" key="21">
    <source>
        <dbReference type="ARBA" id="ARBA00022890"/>
    </source>
</evidence>
<dbReference type="SUPFAM" id="SSF58069">
    <property type="entry name" value="Virus ectodomain"/>
    <property type="match status" value="1"/>
</dbReference>
<dbReference type="GO" id="GO:0016020">
    <property type="term" value="C:membrane"/>
    <property type="evidence" value="ECO:0007669"/>
    <property type="project" value="UniProtKB-UniRule"/>
</dbReference>
<evidence type="ECO:0000313" key="36">
    <source>
        <dbReference type="EMBL" id="AYX51534.1"/>
    </source>
</evidence>
<dbReference type="Gene3D" id="1.10.287.210">
    <property type="match status" value="1"/>
</dbReference>
<feature type="disulfide bond" evidence="32">
    <location>
        <begin position="224"/>
        <end position="253"/>
    </location>
</feature>
<evidence type="ECO:0000256" key="8">
    <source>
        <dbReference type="ARBA" id="ARBA00022510"/>
    </source>
</evidence>
<evidence type="ECO:0000256" key="18">
    <source>
        <dbReference type="ARBA" id="ARBA00022844"/>
    </source>
</evidence>
<comment type="miscellaneous">
    <text evidence="32">Inhibitors targeting HIV-1 viral envelope proteins are used as antiretroviral drugs. Attachment of virions to the cell surface via non-specific interactions and CD4 binding can be blocked by inhibitors that include cyanovirin-N, cyclotriazadisulfonamide analogs, PRO 2000, TNX 355 and PRO 542. In addition, BMS 806 can block CD4-induced conformational changes. Env interactions with the coreceptor molecules can be targeted by CCR5 antagonists including SCH-D, maraviroc (UK 427857) and aplaviroc (GW 873140), and the CXCR4 antagonist AMD 070. Fusion of viral and cellular membranes can be inhibited by peptides such as enfuvirtide and tifuvirtide (T 1249). Resistance to inhibitors associated with mutations in Env are observed. Most of the time, single mutations confer only a modest reduction in drug susceptibility. Combination of several mutations is usually required to develop a high-level drug resistance.</text>
</comment>
<comment type="PTM">
    <text evidence="32">Specific enzymatic cleavages in vivo yield mature proteins. Envelope glycoproteins are synthesized as a inactive precursor that is heavily N-glycosylated and processed likely by host cell furin in the Golgi to yield the mature SU and TM proteins. The cleavage site between SU and TM requires the minimal sequence [KR]-X-[KR]-R. About 2 of the 9 disulfide bonds of gp41 are reduced by P4HB/PDI, following binding to CD4 receptor.</text>
</comment>
<comment type="subunit">
    <text evidence="32">The mature envelope protein (Env) consists of a homotrimer of non-covalently associated gp120-gp41 heterodimers. The resulting complex protrudes from the virus surface as a spike. There seems to be as few as 10 spikes on the average virion. Surface protein gp120 interacts with host CD4, CCR5 and CXCR4. Gp120 also interacts with the C-type lectins CD209/DC-SIGN and CLEC4M/DC-SIGNR (collectively referred to as DC-SIGN(R)). Gp120 and gp41 interact with GalCer. Gp120 interacts with host ITGA4/ITGB7 complex; on CD4+ T-cells, this interaction results in rapid activation of integrin ITGAL/LFA-1, which facilitates efficient cell-to-cell spreading of HIV-1. Gp120 interacts with cell-associated heparan sulfate; this interaction increases virus infectivity on permissive cells and may be involved in infection of CD4- cells.</text>
</comment>
<feature type="short sequence motif" description="YXXL motif; contains endocytosis signal" evidence="32">
    <location>
        <begin position="712"/>
        <end position="715"/>
    </location>
</feature>
<evidence type="ECO:0000256" key="24">
    <source>
        <dbReference type="ARBA" id="ARBA00023054"/>
    </source>
</evidence>
<keyword evidence="8 32" id="KW-1170">Fusion of virus membrane with host endosomal membrane</keyword>
<accession>A0A3G5NRS5</accession>
<feature type="domain" description="Retroviral envelope protein GP41-like" evidence="35">
    <location>
        <begin position="530"/>
        <end position="720"/>
    </location>
</feature>
<dbReference type="Gene3D" id="2.170.40.20">
    <property type="entry name" value="Human immunodeficiency virus 1, Gp160, envelope glycoprotein"/>
    <property type="match status" value="2"/>
</dbReference>
<dbReference type="Pfam" id="PF00517">
    <property type="entry name" value="GP41"/>
    <property type="match status" value="1"/>
</dbReference>
<keyword evidence="25 32" id="KW-0472">Membrane</keyword>
<feature type="region of interest" description="Immunosuppression" evidence="32">
    <location>
        <begin position="574"/>
        <end position="592"/>
    </location>
</feature>
<comment type="domain">
    <text evidence="32 33">The 17 amino acids long immunosuppressive region is present in many retroviral envelope proteins. Synthetic peptides derived from this relatively conserved sequence inhibit immune function in vitro and in vivo.</text>
</comment>
<comment type="caution">
    <text evidence="32 33">Lacks conserved residue(s) required for the propagation of feature annotation.</text>
</comment>
<evidence type="ECO:0000256" key="11">
    <source>
        <dbReference type="ARBA" id="ARBA00022581"/>
    </source>
</evidence>
<evidence type="ECO:0000256" key="13">
    <source>
        <dbReference type="ARBA" id="ARBA00022685"/>
    </source>
</evidence>
<keyword evidence="17 32" id="KW-1161">Viral attachment to host cell</keyword>
<evidence type="ECO:0000256" key="1">
    <source>
        <dbReference type="ARBA" id="ARBA00004402"/>
    </source>
</evidence>
<feature type="lipid moiety-binding region" description="S-palmitoyl cysteine; by host" evidence="32">
    <location>
        <position position="844"/>
    </location>
</feature>
<keyword evidence="11 32" id="KW-0945">Host-virus interaction</keyword>
<feature type="coiled-coil region" evidence="32">
    <location>
        <begin position="633"/>
        <end position="667"/>
    </location>
</feature>
<proteinExistence type="inferred from homology"/>
<comment type="PTM">
    <text evidence="32">Highly glycosylated by host. The high number of glycan on the protein is reffered to as 'glycan shield' because it contributes to hide protein sequence from adaptive immune system.</text>
</comment>
<dbReference type="GO" id="GO:0039654">
    <property type="term" value="P:fusion of virus membrane with host endosome membrane"/>
    <property type="evidence" value="ECO:0007669"/>
    <property type="project" value="UniProtKB-UniRule"/>
</dbReference>
<comment type="miscellaneous">
    <text evidence="32">HIV-1 lineages are divided in three main groups, M (for Major), O (for Outlier), and N (for New, or Non-M, Non-O). The vast majority of strains found worldwide belong to the group M. Group O seems to be endemic to and largely confined to Cameroon and neighboring countries in West Central Africa, where these viruses represent a small minority of HIV-1 strains. The group N is represented by a limited number of isolates from Cameroonian persons. The group M is further subdivided in 9 clades or subtypes (A to D, F to H, J and K).</text>
</comment>
<keyword evidence="28 32" id="KW-0325">Glycoprotein</keyword>
<dbReference type="GO" id="GO:0005198">
    <property type="term" value="F:structural molecule activity"/>
    <property type="evidence" value="ECO:0007669"/>
    <property type="project" value="UniProtKB-UniRule"/>
</dbReference>
<evidence type="ECO:0000259" key="35">
    <source>
        <dbReference type="Pfam" id="PF00517"/>
    </source>
</evidence>
<feature type="domain" description="Human immunodeficiency virus 1 envelope glycoprotein Gp120" evidence="34">
    <location>
        <begin position="28"/>
        <end position="510"/>
    </location>
</feature>
<dbReference type="GO" id="GO:1903908">
    <property type="term" value="P:positive regulation of plasma membrane raft polarization"/>
    <property type="evidence" value="ECO:0007669"/>
    <property type="project" value="UniProtKB-UniRule"/>
</dbReference>
<comment type="similarity">
    <text evidence="32">Belongs to the HIV-1 env protein family.</text>
</comment>
<reference evidence="36" key="1">
    <citation type="journal article" date="2018" name="Cell Rep.">
        <title>Completeness of HIV-1 Envelope Glycan Shield at Transmission Determines Neutralization Breadth.</title>
        <authorList>
            <person name="Wagh K."/>
            <person name="Kreider E.F."/>
            <person name="Li Y."/>
            <person name="Barbian H.J."/>
            <person name="Learn G.H."/>
            <person name="Giorgi E."/>
            <person name="Hraber P.T."/>
            <person name="Decker T.G."/>
            <person name="Smith A.G."/>
            <person name="Gondim M.V."/>
            <person name="Gillis L."/>
            <person name="Wandzilak J."/>
            <person name="Chuang G.Y."/>
            <person name="Rawi R."/>
            <person name="Cai F."/>
            <person name="Pellegrino P."/>
            <person name="Williams I."/>
            <person name="Overbaugh J."/>
            <person name="Gao F."/>
            <person name="Kwong P.D."/>
            <person name="Haynes B.F."/>
            <person name="Shaw G.M."/>
            <person name="Borrow P."/>
            <person name="Seaman M.S."/>
            <person name="Hahn B.H."/>
            <person name="Korber B."/>
        </authorList>
    </citation>
    <scope>NUCLEOTIDE SEQUENCE</scope>
    <source>
        <strain evidence="36">CH1012_3_d2002_ipe017_60_25</strain>
    </source>
</reference>
<comment type="domain">
    <text evidence="32">The CD4-binding region is targeted by the antibody b12.</text>
</comment>
<evidence type="ECO:0000256" key="2">
    <source>
        <dbReference type="ARBA" id="ARBA00004433"/>
    </source>
</evidence>
<feature type="transmembrane region" description="Helical" evidence="33">
    <location>
        <begin position="511"/>
        <end position="535"/>
    </location>
</feature>
<comment type="subcellular location">
    <molecule>Transmembrane protein gp41</molecule>
    <subcellularLocation>
        <location evidence="32">Virion membrane</location>
        <topology evidence="32">Single-pass type I membrane protein</topology>
    </subcellularLocation>
    <subcellularLocation>
        <location evidence="32">Host cell membrane</location>
        <topology evidence="32">Single-pass type I membrane protein</topology>
    </subcellularLocation>
    <subcellularLocation>
        <location evidence="32">Host endosome membrane</location>
        <topology evidence="32">Single-pass type I membrane protein</topology>
    </subcellularLocation>
    <text evidence="32">It is probably concentrated at the site of budding and incorporated into the virions possibly by contacts between the cytoplasmic tail of Env and the N-terminus of Gag.</text>
</comment>
<feature type="site" description="Cleavage; by host furin" evidence="32">
    <location>
        <begin position="510"/>
        <end position="511"/>
    </location>
</feature>
<evidence type="ECO:0000256" key="19">
    <source>
        <dbReference type="ARBA" id="ARBA00022870"/>
    </source>
</evidence>
<feature type="short sequence motif" description="Di-leucine internalization motif" evidence="32">
    <location>
        <begin position="862"/>
        <end position="863"/>
    </location>
</feature>
<evidence type="ECO:0000256" key="32">
    <source>
        <dbReference type="HAMAP-Rule" id="MF_04083"/>
    </source>
</evidence>
<evidence type="ECO:0000256" key="12">
    <source>
        <dbReference type="ARBA" id="ARBA00022595"/>
    </source>
</evidence>
<comment type="function">
    <text evidence="32">Surface protein gp120: Attaches the virus to the host lymphoid cell by binding to the primary receptor CD4. This interaction induces a structural rearrangement creating a high affinity binding site for a chemokine coreceptor like CXCR4 and/or CCR5. Acts as a ligand for CD209/DC-SIGN and CLEC4M/DC-SIGNR, which are respectively found on dendritic cells (DCs), and on endothelial cells of liver sinusoids and lymph node sinuses. These interactions allow capture of viral particles at mucosal surfaces by these cells and subsequent transmission to permissive cells. HIV subverts the migration properties of dendritic cells to gain access to CD4+ T-cells in lymph nodes. Virus transmission to permissive T-cells occurs either in trans (without DCs infection, through viral capture and transmission), or in cis (following DCs productive infection, through the usual CD4-gp120 interaction), thereby inducing a robust infection. In trans infection, bound virions remain infectious over days and it is proposed that they are not degraded, but protected in non-lysosomal acidic organelles within the DCs close to the cell membrane thus contributing to the viral infectious potential during DCs' migration from the periphery to the lymphoid tissues. On arrival at lymphoid tissues, intact virions recycle back to DCs' cell surface allowing virus transmission to CD4+ T-cells.</text>
</comment>
<keyword evidence="23 32" id="KW-1039">Host endosome</keyword>
<evidence type="ECO:0000256" key="33">
    <source>
        <dbReference type="RuleBase" id="RU363095"/>
    </source>
</evidence>
<dbReference type="InterPro" id="IPR036377">
    <property type="entry name" value="Gp120_core_sf"/>
</dbReference>
<dbReference type="GO" id="GO:0019062">
    <property type="term" value="P:virion attachment to host cell"/>
    <property type="evidence" value="ECO:0007669"/>
    <property type="project" value="UniProtKB-UniRule"/>
</dbReference>
<feature type="region of interest" description="CD4-binding loop" evidence="32">
    <location>
        <begin position="367"/>
        <end position="377"/>
    </location>
</feature>
<evidence type="ECO:0000256" key="22">
    <source>
        <dbReference type="ARBA" id="ARBA00022989"/>
    </source>
</evidence>
<keyword evidence="19 32" id="KW-1043">Host membrane</keyword>
<dbReference type="Pfam" id="PF00516">
    <property type="entry name" value="GP120"/>
    <property type="match status" value="1"/>
</dbReference>
<keyword evidence="26 32" id="KW-0564">Palmitate</keyword>
<dbReference type="FunFam" id="1.10.287.210:FF:000001">
    <property type="entry name" value="Envelope glycoprotein gp160"/>
    <property type="match status" value="1"/>
</dbReference>
<evidence type="ECO:0000256" key="14">
    <source>
        <dbReference type="ARBA" id="ARBA00022692"/>
    </source>
</evidence>
<dbReference type="GO" id="GO:0019064">
    <property type="term" value="P:fusion of virus membrane with host plasma membrane"/>
    <property type="evidence" value="ECO:0007669"/>
    <property type="project" value="UniProtKB-UniRule"/>
</dbReference>
<keyword evidence="20 32" id="KW-0261">Viral envelope protein</keyword>
<dbReference type="GO" id="GO:0020002">
    <property type="term" value="C:host cell plasma membrane"/>
    <property type="evidence" value="ECO:0007669"/>
    <property type="project" value="UniProtKB-SubCell"/>
</dbReference>
<keyword evidence="30 32" id="KW-0449">Lipoprotein</keyword>
<keyword evidence="21 32" id="KW-1164">Virus endocytosis by host</keyword>
<feature type="transmembrane region" description="Helical" evidence="33">
    <location>
        <begin position="678"/>
        <end position="705"/>
    </location>
</feature>
<dbReference type="SUPFAM" id="SSF56502">
    <property type="entry name" value="gp120 core"/>
    <property type="match status" value="2"/>
</dbReference>
<dbReference type="GO" id="GO:0075512">
    <property type="term" value="P:clathrin-dependent endocytosis of virus by host cell"/>
    <property type="evidence" value="ECO:0007669"/>
    <property type="project" value="UniProtKB-UniRule"/>
</dbReference>
<evidence type="ECO:0000256" key="17">
    <source>
        <dbReference type="ARBA" id="ARBA00022804"/>
    </source>
</evidence>
<evidence type="ECO:0000256" key="20">
    <source>
        <dbReference type="ARBA" id="ARBA00022879"/>
    </source>
</evidence>
<gene>
    <name evidence="32 36" type="primary">env</name>
</gene>
<comment type="domain">
    <text evidence="32">The YXXL motif is involved in determining the exact site of viral release at the surface of infected mononuclear cells and promotes endocytosis. YXXL and di-leucine endocytosis motifs interact directly or indirectly with the clathrin adapter complexes, opperate independently, and their activities are not additive.</text>
</comment>
<feature type="chain" id="PRO_5023348729" description="Envelope glycoprotein gp160" evidence="32">
    <location>
        <begin position="27"/>
        <end position="863"/>
    </location>
</feature>
<dbReference type="FunFam" id="2.170.40.20:FF:000004">
    <property type="entry name" value="Envelope glycoprotein gp160"/>
    <property type="match status" value="1"/>
</dbReference>
<evidence type="ECO:0000256" key="30">
    <source>
        <dbReference type="ARBA" id="ARBA00023288"/>
    </source>
</evidence>
<keyword evidence="22 32" id="KW-1133">Transmembrane helix</keyword>
<evidence type="ECO:0000256" key="15">
    <source>
        <dbReference type="ARBA" id="ARBA00022703"/>
    </source>
</evidence>
<dbReference type="GO" id="GO:0044175">
    <property type="term" value="C:host cell endosome membrane"/>
    <property type="evidence" value="ECO:0007669"/>
    <property type="project" value="UniProtKB-SubCell"/>
</dbReference>
<comment type="PTM">
    <text evidence="32">Palmitoylation of the transmembrane protein and of Env polyprotein (prior to its proteolytic cleavage) is essential for their association with host cell membrane lipid rafts. Palmitoylation is therefore required for envelope trafficking to classical lipid rafts, but not for viral replication.</text>
</comment>
<keyword evidence="12 32" id="KW-1162">Viral penetration into host cytoplasm</keyword>
<keyword evidence="10 32" id="KW-1165">Clathrin-mediated endocytosis of virus by host</keyword>
<keyword evidence="14 32" id="KW-0812">Transmembrane</keyword>
<dbReference type="InterPro" id="IPR000328">
    <property type="entry name" value="GP41-like"/>
</dbReference>
<dbReference type="CDD" id="cd09909">
    <property type="entry name" value="HIV-1-like_HR1-HR2"/>
    <property type="match status" value="1"/>
</dbReference>